<gene>
    <name evidence="15" type="ORF">DB32_003546</name>
</gene>
<dbReference type="InterPro" id="IPR022924">
    <property type="entry name" value="Cardiolipin_synthase"/>
</dbReference>
<keyword evidence="16" id="KW-1185">Reference proteome</keyword>
<evidence type="ECO:0000256" key="9">
    <source>
        <dbReference type="ARBA" id="ARBA00023136"/>
    </source>
</evidence>
<dbReference type="GO" id="GO:0032049">
    <property type="term" value="P:cardiolipin biosynthetic process"/>
    <property type="evidence" value="ECO:0007669"/>
    <property type="project" value="UniProtKB-UniRule"/>
</dbReference>
<feature type="domain" description="PLD phosphodiesterase" evidence="14">
    <location>
        <begin position="227"/>
        <end position="254"/>
    </location>
</feature>
<dbReference type="Pfam" id="PF13396">
    <property type="entry name" value="PLDc_N"/>
    <property type="match status" value="1"/>
</dbReference>
<evidence type="ECO:0000256" key="13">
    <source>
        <dbReference type="SAM" id="Phobius"/>
    </source>
</evidence>
<feature type="domain" description="PLD phosphodiesterase" evidence="14">
    <location>
        <begin position="396"/>
        <end position="423"/>
    </location>
</feature>
<keyword evidence="6" id="KW-0677">Repeat</keyword>
<dbReference type="EC" id="2.7.8.-" evidence="12"/>
<reference evidence="15 16" key="1">
    <citation type="submission" date="2015-03" db="EMBL/GenBank/DDBJ databases">
        <title>Genome assembly of Sandaracinus amylolyticus DSM 53668.</title>
        <authorList>
            <person name="Sharma G."/>
            <person name="Subramanian S."/>
        </authorList>
    </citation>
    <scope>NUCLEOTIDE SEQUENCE [LARGE SCALE GENOMIC DNA]</scope>
    <source>
        <strain evidence="15 16">DSM 53668</strain>
    </source>
</reference>
<accession>A0A0F6YI70</accession>
<dbReference type="Pfam" id="PF13091">
    <property type="entry name" value="PLDc_2"/>
    <property type="match status" value="2"/>
</dbReference>
<keyword evidence="2" id="KW-1003">Cell membrane</keyword>
<dbReference type="InterPro" id="IPR027379">
    <property type="entry name" value="CLS_N"/>
</dbReference>
<dbReference type="CDD" id="cd09112">
    <property type="entry name" value="PLDc_CLS_2"/>
    <property type="match status" value="1"/>
</dbReference>
<evidence type="ECO:0000256" key="8">
    <source>
        <dbReference type="ARBA" id="ARBA00023098"/>
    </source>
</evidence>
<evidence type="ECO:0000313" key="15">
    <source>
        <dbReference type="EMBL" id="AKF06397.1"/>
    </source>
</evidence>
<evidence type="ECO:0000259" key="14">
    <source>
        <dbReference type="PROSITE" id="PS50035"/>
    </source>
</evidence>
<dbReference type="AlphaFoldDB" id="A0A0F6YI70"/>
<evidence type="ECO:0000313" key="16">
    <source>
        <dbReference type="Proteomes" id="UP000034883"/>
    </source>
</evidence>
<keyword evidence="10" id="KW-0594">Phospholipid biosynthesis</keyword>
<dbReference type="NCBIfam" id="TIGR04265">
    <property type="entry name" value="bac_cardiolipin"/>
    <property type="match status" value="1"/>
</dbReference>
<evidence type="ECO:0000256" key="3">
    <source>
        <dbReference type="ARBA" id="ARBA00022516"/>
    </source>
</evidence>
<dbReference type="KEGG" id="samy:DB32_003546"/>
<protein>
    <recommendedName>
        <fullName evidence="12">Cardiolipin synthase</fullName>
        <ecNumber evidence="12">2.7.8.-</ecNumber>
    </recommendedName>
</protein>
<dbReference type="SMART" id="SM00155">
    <property type="entry name" value="PLDc"/>
    <property type="match status" value="2"/>
</dbReference>
<keyword evidence="11" id="KW-1208">Phospholipid metabolism</keyword>
<keyword evidence="9 13" id="KW-0472">Membrane</keyword>
<dbReference type="Proteomes" id="UP000034883">
    <property type="component" value="Chromosome"/>
</dbReference>
<evidence type="ECO:0000256" key="2">
    <source>
        <dbReference type="ARBA" id="ARBA00022475"/>
    </source>
</evidence>
<name>A0A0F6YI70_9BACT</name>
<evidence type="ECO:0000256" key="4">
    <source>
        <dbReference type="ARBA" id="ARBA00022679"/>
    </source>
</evidence>
<evidence type="ECO:0000256" key="5">
    <source>
        <dbReference type="ARBA" id="ARBA00022692"/>
    </source>
</evidence>
<feature type="transmembrane region" description="Helical" evidence="13">
    <location>
        <begin position="39"/>
        <end position="63"/>
    </location>
</feature>
<dbReference type="GO" id="GO:0008808">
    <property type="term" value="F:cardiolipin synthase activity"/>
    <property type="evidence" value="ECO:0007669"/>
    <property type="project" value="UniProtKB-UniRule"/>
</dbReference>
<dbReference type="InterPro" id="IPR025202">
    <property type="entry name" value="PLD-like_dom"/>
</dbReference>
<evidence type="ECO:0000256" key="11">
    <source>
        <dbReference type="ARBA" id="ARBA00023264"/>
    </source>
</evidence>
<evidence type="ECO:0000256" key="1">
    <source>
        <dbReference type="ARBA" id="ARBA00004651"/>
    </source>
</evidence>
<dbReference type="PROSITE" id="PS50035">
    <property type="entry name" value="PLD"/>
    <property type="match status" value="2"/>
</dbReference>
<dbReference type="InterPro" id="IPR001736">
    <property type="entry name" value="PLipase_D/transphosphatidylase"/>
</dbReference>
<dbReference type="GO" id="GO:0005886">
    <property type="term" value="C:plasma membrane"/>
    <property type="evidence" value="ECO:0007669"/>
    <property type="project" value="UniProtKB-SubCell"/>
</dbReference>
<evidence type="ECO:0000256" key="6">
    <source>
        <dbReference type="ARBA" id="ARBA00022737"/>
    </source>
</evidence>
<feature type="transmembrane region" description="Helical" evidence="13">
    <location>
        <begin position="12"/>
        <end position="33"/>
    </location>
</feature>
<dbReference type="SUPFAM" id="SSF56024">
    <property type="entry name" value="Phospholipase D/nuclease"/>
    <property type="match status" value="2"/>
</dbReference>
<keyword evidence="3" id="KW-0444">Lipid biosynthesis</keyword>
<dbReference type="OrthoDB" id="9762009at2"/>
<keyword evidence="4" id="KW-0808">Transferase</keyword>
<comment type="subcellular location">
    <subcellularLocation>
        <location evidence="1">Cell membrane</location>
        <topology evidence="1">Multi-pass membrane protein</topology>
    </subcellularLocation>
</comment>
<evidence type="ECO:0000256" key="7">
    <source>
        <dbReference type="ARBA" id="ARBA00022989"/>
    </source>
</evidence>
<sequence length="483" mass="54125">MGEGLDLSWSHVVSTIATAAEVLAIAFVPMVLLRKKEPAATFAWIFVLLFVPVAGVVLFWYLGRDRIRRPMRRRVAETAPMRERIEDRIAGAFPAQEEERERVIGSQPEEQQGVMRLAARMGRGEIRAGNDVRVLVGAPATYDAMIEAIAAARDHVHLEYYIFRPDRTGRRVLDALVEAAKRGVRVRLLYDGYGSVGLGPACRALRRAGGIAKPFFPLDPIRRAATINLRNHRKLMIVDGVVGFCGGLNVGDMFLDWRDLHLRVDGPAVTDLQKIFVEDWFFAARQDLTLPAFFPEIPKRGEAIVQIVESGPDERVEQIHRLLFAAIASARRTVWIATPYFVPDRAVLVALQTAALRGVDVKVIVPRESNHRVTFHAGRSFYDELLAAGVQIHEYLPGMLHTKAMIVDGRIATVGSANLDVRSFRLNFELIAVLYDADIVRALQVIFEEDLARTERVSLVTWRGRPVITRIKEGMGRLFSPLL</sequence>
<dbReference type="STRING" id="927083.DB32_003546"/>
<evidence type="ECO:0000256" key="12">
    <source>
        <dbReference type="NCBIfam" id="TIGR04265"/>
    </source>
</evidence>
<dbReference type="Gene3D" id="3.30.870.10">
    <property type="entry name" value="Endonuclease Chain A"/>
    <property type="match status" value="2"/>
</dbReference>
<keyword evidence="7 13" id="KW-1133">Transmembrane helix</keyword>
<dbReference type="CDD" id="cd09110">
    <property type="entry name" value="PLDc_CLS_1"/>
    <property type="match status" value="1"/>
</dbReference>
<keyword evidence="8" id="KW-0443">Lipid metabolism</keyword>
<dbReference type="PANTHER" id="PTHR21248:SF22">
    <property type="entry name" value="PHOSPHOLIPASE D"/>
    <property type="match status" value="1"/>
</dbReference>
<dbReference type="PANTHER" id="PTHR21248">
    <property type="entry name" value="CARDIOLIPIN SYNTHASE"/>
    <property type="match status" value="1"/>
</dbReference>
<evidence type="ECO:0000256" key="10">
    <source>
        <dbReference type="ARBA" id="ARBA00023209"/>
    </source>
</evidence>
<organism evidence="15 16">
    <name type="scientific">Sandaracinus amylolyticus</name>
    <dbReference type="NCBI Taxonomy" id="927083"/>
    <lineage>
        <taxon>Bacteria</taxon>
        <taxon>Pseudomonadati</taxon>
        <taxon>Myxococcota</taxon>
        <taxon>Polyangia</taxon>
        <taxon>Polyangiales</taxon>
        <taxon>Sandaracinaceae</taxon>
        <taxon>Sandaracinus</taxon>
    </lineage>
</organism>
<keyword evidence="5 13" id="KW-0812">Transmembrane</keyword>
<dbReference type="EMBL" id="CP011125">
    <property type="protein sequence ID" value="AKF06397.1"/>
    <property type="molecule type" value="Genomic_DNA"/>
</dbReference>
<proteinExistence type="predicted"/>
<dbReference type="RefSeq" id="WP_053233576.1">
    <property type="nucleotide sequence ID" value="NZ_CP011125.1"/>
</dbReference>